<evidence type="ECO:0000313" key="4">
    <source>
        <dbReference type="EMBL" id="KAL3100100.1"/>
    </source>
</evidence>
<keyword evidence="2" id="KW-1133">Transmembrane helix</keyword>
<keyword evidence="5" id="KW-1185">Reference proteome</keyword>
<keyword evidence="2" id="KW-0812">Transmembrane</keyword>
<dbReference type="EMBL" id="JBICCN010000036">
    <property type="protein sequence ID" value="KAL3100100.1"/>
    <property type="molecule type" value="Genomic_DNA"/>
</dbReference>
<feature type="region of interest" description="Disordered" evidence="1">
    <location>
        <begin position="136"/>
        <end position="155"/>
    </location>
</feature>
<dbReference type="Pfam" id="PF23608">
    <property type="entry name" value="Ig_ILCR1"/>
    <property type="match status" value="1"/>
</dbReference>
<proteinExistence type="predicted"/>
<evidence type="ECO:0000259" key="3">
    <source>
        <dbReference type="Pfam" id="PF23608"/>
    </source>
</evidence>
<dbReference type="AlphaFoldDB" id="A0ABD2KAZ4"/>
<accession>A0ABD2KAZ4</accession>
<comment type="caution">
    <text evidence="4">The sequence shown here is derived from an EMBL/GenBank/DDBJ whole genome shotgun (WGS) entry which is preliminary data.</text>
</comment>
<feature type="compositionally biased region" description="Polar residues" evidence="1">
    <location>
        <begin position="145"/>
        <end position="155"/>
    </location>
</feature>
<sequence length="378" mass="42729">MSWGRREETIWKHRSADDEMDMDGCPDGRGIMPNPKTSAEALAKRREMASRWTGALRSVSFFPWHSAVNVSFFGAPPSHCIGNYRVQIWLMNALHNETSVTSQQLSRIGPNVYIGSAEFRELPTDERMKYQLKVGNAESDHGKQKTANTRQTIGSKGSEPFSLLLPNSSSADQSDFVSLLRPSVPFFSVPSASSHSFALPPLLLVCLFLSLTLILLAIIVLLLILRRSADQSAERKRRILFIFTGKQKNVEEFGLMRRKEFGVNISLHGSQKKLESILLVNAQPNRRNELERVARVLVKNGIRVFYDRWDRESIERNLLGWVQNAVRKATKLVLFYDSRAEQLLVPSAAAQNGDLFDRVFCALHQHLDPPKTVRTNAI</sequence>
<reference evidence="4 5" key="1">
    <citation type="submission" date="2024-10" db="EMBL/GenBank/DDBJ databases">
        <authorList>
            <person name="Kim D."/>
        </authorList>
    </citation>
    <scope>NUCLEOTIDE SEQUENCE [LARGE SCALE GENOMIC DNA]</scope>
    <source>
        <strain evidence="4">Taebaek</strain>
    </source>
</reference>
<gene>
    <name evidence="4" type="ORF">niasHS_000711</name>
</gene>
<feature type="transmembrane region" description="Helical" evidence="2">
    <location>
        <begin position="202"/>
        <end position="225"/>
    </location>
</feature>
<dbReference type="InterPro" id="IPR057066">
    <property type="entry name" value="Ig_ILCR1"/>
</dbReference>
<protein>
    <recommendedName>
        <fullName evidence="3">ILCR1 Ig-like domain-containing protein</fullName>
    </recommendedName>
</protein>
<evidence type="ECO:0000256" key="2">
    <source>
        <dbReference type="SAM" id="Phobius"/>
    </source>
</evidence>
<evidence type="ECO:0000313" key="5">
    <source>
        <dbReference type="Proteomes" id="UP001620645"/>
    </source>
</evidence>
<organism evidence="4 5">
    <name type="scientific">Heterodera schachtii</name>
    <name type="common">Sugarbeet cyst nematode worm</name>
    <name type="synonym">Tylenchus schachtii</name>
    <dbReference type="NCBI Taxonomy" id="97005"/>
    <lineage>
        <taxon>Eukaryota</taxon>
        <taxon>Metazoa</taxon>
        <taxon>Ecdysozoa</taxon>
        <taxon>Nematoda</taxon>
        <taxon>Chromadorea</taxon>
        <taxon>Rhabditida</taxon>
        <taxon>Tylenchina</taxon>
        <taxon>Tylenchomorpha</taxon>
        <taxon>Tylenchoidea</taxon>
        <taxon>Heteroderidae</taxon>
        <taxon>Heteroderinae</taxon>
        <taxon>Heterodera</taxon>
    </lineage>
</organism>
<dbReference type="Proteomes" id="UP001620645">
    <property type="component" value="Unassembled WGS sequence"/>
</dbReference>
<name>A0ABD2KAZ4_HETSC</name>
<keyword evidence="2" id="KW-0472">Membrane</keyword>
<feature type="domain" description="ILCR1 Ig-like" evidence="3">
    <location>
        <begin position="50"/>
        <end position="139"/>
    </location>
</feature>
<evidence type="ECO:0000256" key="1">
    <source>
        <dbReference type="SAM" id="MobiDB-lite"/>
    </source>
</evidence>